<feature type="binding site" evidence="5">
    <location>
        <position position="150"/>
    </location>
    <ligand>
        <name>FAD</name>
        <dbReference type="ChEBI" id="CHEBI:57692"/>
    </ligand>
</feature>
<sequence length="611" mass="67981">MTPNAREMSESRHEHIPHLLTALAAVVGTTNVLTKPSQQQSYVQGAIEAITDATVAVVIPHSLVALWRVINICAAADVIIIAQAANTGLTGGSTPNGDYDRPLVVISMQLLGGVHLLNDAAELVALPAATLQQLESTLAPLGREPHSVLGSSCIGASVIGGICNSSGGMLVQRGPAYTEMALFARRNTSGAFELINHLGLDLGTQPEEMLENLQAGTFNKVSNSTSNSNACTNHHYQHKVRDCEAETPARFNNDPNGLYEASGSAGKVIVFAVRVATFAKPKQEQTFYISTNDADTLTTLRKQWLKSELKLPVLAEYMHKNYNDITMYYGRDTCLSMRKLPASKIGSLYRLQAKIGYYLDKWHLPKTLPDRILQMTSRFMPPSLPATLTTQALSYNYHLIIKVADGFVNDFDNGINKDSDKDTNKNDGENIAAAKAFLQNHIQQYQGALHVCTELESQSLLVFRSAATAAMFRYHNLNQDKFGELLSTDIALPRNAVDWDETLPEHLQNQVSKNFYLGHFFCHVMHQDYLLKPKTNAKQFKEDLLAFYDKRHIEYPAEHNVGHVYPAKAELHYFYKKLDPTNLLNPGIGQTEKWKNWQSSPIKEKLNDEYY</sequence>
<gene>
    <name evidence="7" type="ORF">FQV37_2630</name>
</gene>
<dbReference type="GO" id="GO:0071949">
    <property type="term" value="F:FAD binding"/>
    <property type="evidence" value="ECO:0007669"/>
    <property type="project" value="InterPro"/>
</dbReference>
<dbReference type="PANTHER" id="PTHR43716:SF1">
    <property type="entry name" value="D-2-HYDROXYGLUTARATE DEHYDROGENASE, MITOCHONDRIAL"/>
    <property type="match status" value="1"/>
</dbReference>
<keyword evidence="3 5" id="KW-0274">FAD</keyword>
<dbReference type="GO" id="GO:0008720">
    <property type="term" value="F:D-lactate dehydrogenase (NAD+) activity"/>
    <property type="evidence" value="ECO:0007669"/>
    <property type="project" value="UniProtKB-EC"/>
</dbReference>
<dbReference type="GO" id="GO:0016901">
    <property type="term" value="F:oxidoreductase activity, acting on the CH-OH group of donors, quinone or similar compound as acceptor"/>
    <property type="evidence" value="ECO:0007669"/>
    <property type="project" value="InterPro"/>
</dbReference>
<dbReference type="Pfam" id="PF09330">
    <property type="entry name" value="Lact-deh-memb"/>
    <property type="match status" value="2"/>
</dbReference>
<dbReference type="Gene3D" id="3.30.70.610">
    <property type="entry name" value="D-lactate dehydrogenase, cap domain, subdomain 1"/>
    <property type="match status" value="1"/>
</dbReference>
<dbReference type="InterPro" id="IPR036318">
    <property type="entry name" value="FAD-bd_PCMH-like_sf"/>
</dbReference>
<dbReference type="SUPFAM" id="SSF55103">
    <property type="entry name" value="FAD-linked oxidases, C-terminal domain"/>
    <property type="match status" value="1"/>
</dbReference>
<keyword evidence="2" id="KW-0285">Flavoprotein</keyword>
<dbReference type="Gene3D" id="3.30.1370.20">
    <property type="entry name" value="D-lactate dehydrogenase, cap domain, subdomain 2"/>
    <property type="match status" value="1"/>
</dbReference>
<comment type="caution">
    <text evidence="7">The sequence shown here is derived from an EMBL/GenBank/DDBJ whole genome shotgun (WGS) entry which is preliminary data.</text>
</comment>
<proteinExistence type="predicted"/>
<keyword evidence="8" id="KW-1185">Reference proteome</keyword>
<dbReference type="InterPro" id="IPR016173">
    <property type="entry name" value="D-lactate_DH_C-sub2"/>
</dbReference>
<dbReference type="InterPro" id="IPR012256">
    <property type="entry name" value="D_lactate_DH"/>
</dbReference>
<dbReference type="PIRSF" id="PIRSF000101">
    <property type="entry name" value="D-lactate_dh"/>
    <property type="match status" value="1"/>
</dbReference>
<name>A0A6N7C178_9GAMM</name>
<feature type="binding site" evidence="5">
    <location>
        <position position="167"/>
    </location>
    <ligand>
        <name>FAD</name>
        <dbReference type="ChEBI" id="CHEBI:57692"/>
    </ligand>
</feature>
<dbReference type="InterPro" id="IPR016167">
    <property type="entry name" value="FAD-bd_PCMH_sub1"/>
</dbReference>
<dbReference type="InterPro" id="IPR016166">
    <property type="entry name" value="FAD-bd_PCMH"/>
</dbReference>
<feature type="binding site" evidence="5">
    <location>
        <begin position="92"/>
        <end position="93"/>
    </location>
    <ligand>
        <name>FAD</name>
        <dbReference type="ChEBI" id="CHEBI:57692"/>
    </ligand>
</feature>
<evidence type="ECO:0000313" key="7">
    <source>
        <dbReference type="EMBL" id="KAF0569604.1"/>
    </source>
</evidence>
<dbReference type="GO" id="GO:0022904">
    <property type="term" value="P:respiratory electron transport chain"/>
    <property type="evidence" value="ECO:0007669"/>
    <property type="project" value="InterPro"/>
</dbReference>
<feature type="domain" description="FAD-binding PCMH-type" evidence="6">
    <location>
        <begin position="50"/>
        <end position="280"/>
    </location>
</feature>
<keyword evidence="4 7" id="KW-0560">Oxidoreductase</keyword>
<dbReference type="Gene3D" id="3.30.43.10">
    <property type="entry name" value="Uridine Diphospho-n-acetylenolpyruvylglucosamine Reductase, domain 2"/>
    <property type="match status" value="2"/>
</dbReference>
<feature type="binding site" evidence="5">
    <location>
        <position position="270"/>
    </location>
    <ligand>
        <name>FAD</name>
        <dbReference type="ChEBI" id="CHEBI:57692"/>
    </ligand>
</feature>
<feature type="binding site" evidence="5">
    <location>
        <position position="157"/>
    </location>
    <ligand>
        <name>FAD</name>
        <dbReference type="ChEBI" id="CHEBI:57692"/>
    </ligand>
</feature>
<accession>A0A6N7C178</accession>
<evidence type="ECO:0000256" key="4">
    <source>
        <dbReference type="ARBA" id="ARBA00023002"/>
    </source>
</evidence>
<dbReference type="InterPro" id="IPR016164">
    <property type="entry name" value="FAD-linked_Oxase-like_C"/>
</dbReference>
<feature type="binding site" evidence="5">
    <location>
        <position position="265"/>
    </location>
    <ligand>
        <name>FAD</name>
        <dbReference type="ChEBI" id="CHEBI:57692"/>
    </ligand>
</feature>
<evidence type="ECO:0000259" key="6">
    <source>
        <dbReference type="PROSITE" id="PS51387"/>
    </source>
</evidence>
<dbReference type="Proteomes" id="UP000471465">
    <property type="component" value="Unassembled WGS sequence"/>
</dbReference>
<dbReference type="NCBIfam" id="NF008387">
    <property type="entry name" value="PRK11183.1"/>
    <property type="match status" value="1"/>
</dbReference>
<dbReference type="GO" id="GO:0005886">
    <property type="term" value="C:plasma membrane"/>
    <property type="evidence" value="ECO:0007669"/>
    <property type="project" value="InterPro"/>
</dbReference>
<dbReference type="PANTHER" id="PTHR43716">
    <property type="entry name" value="D-2-HYDROXYGLUTARATE DEHYDROGENASE, MITOCHONDRIAL"/>
    <property type="match status" value="1"/>
</dbReference>
<dbReference type="InterPro" id="IPR006094">
    <property type="entry name" value="Oxid_FAD_bind_N"/>
</dbReference>
<dbReference type="PROSITE" id="PS51387">
    <property type="entry name" value="FAD_PCMH"/>
    <property type="match status" value="1"/>
</dbReference>
<evidence type="ECO:0000313" key="8">
    <source>
        <dbReference type="Proteomes" id="UP000471465"/>
    </source>
</evidence>
<dbReference type="Gene3D" id="3.30.465.10">
    <property type="match status" value="1"/>
</dbReference>
<organism evidence="7 8">
    <name type="scientific">Psychrobacter nivimaris</name>
    <dbReference type="NCBI Taxonomy" id="281738"/>
    <lineage>
        <taxon>Bacteria</taxon>
        <taxon>Pseudomonadati</taxon>
        <taxon>Pseudomonadota</taxon>
        <taxon>Gammaproteobacteria</taxon>
        <taxon>Moraxellales</taxon>
        <taxon>Moraxellaceae</taxon>
        <taxon>Psychrobacter</taxon>
    </lineage>
</organism>
<dbReference type="InterPro" id="IPR015409">
    <property type="entry name" value="Lactate_DH_C"/>
</dbReference>
<dbReference type="GO" id="GO:0006089">
    <property type="term" value="P:lactate metabolic process"/>
    <property type="evidence" value="ECO:0007669"/>
    <property type="project" value="InterPro"/>
</dbReference>
<dbReference type="EMBL" id="VZIZ01000007">
    <property type="protein sequence ID" value="KAF0569604.1"/>
    <property type="molecule type" value="Genomic_DNA"/>
</dbReference>
<comment type="cofactor">
    <cofactor evidence="1 5">
        <name>FAD</name>
        <dbReference type="ChEBI" id="CHEBI:57692"/>
    </cofactor>
</comment>
<evidence type="ECO:0000256" key="5">
    <source>
        <dbReference type="PIRSR" id="PIRSR000101-1"/>
    </source>
</evidence>
<dbReference type="InterPro" id="IPR051264">
    <property type="entry name" value="FAD-oxidored/transferase_4"/>
</dbReference>
<feature type="binding site" evidence="5">
    <location>
        <begin position="84"/>
        <end position="88"/>
    </location>
    <ligand>
        <name>FAD</name>
        <dbReference type="ChEBI" id="CHEBI:57692"/>
    </ligand>
</feature>
<dbReference type="InterPro" id="IPR016169">
    <property type="entry name" value="FAD-bd_PCMH_sub2"/>
</dbReference>
<evidence type="ECO:0000256" key="2">
    <source>
        <dbReference type="ARBA" id="ARBA00022630"/>
    </source>
</evidence>
<dbReference type="InterPro" id="IPR016172">
    <property type="entry name" value="D-lactate_DH_C-sub1"/>
</dbReference>
<dbReference type="RefSeq" id="WP_160021271.1">
    <property type="nucleotide sequence ID" value="NZ_VZIZ01000007.1"/>
</dbReference>
<evidence type="ECO:0000256" key="1">
    <source>
        <dbReference type="ARBA" id="ARBA00001974"/>
    </source>
</evidence>
<evidence type="ECO:0000256" key="3">
    <source>
        <dbReference type="ARBA" id="ARBA00022827"/>
    </source>
</evidence>
<reference evidence="7 8" key="1">
    <citation type="submission" date="2019-09" db="EMBL/GenBank/DDBJ databases">
        <title>Draft genome sequence of Psychrobacter nivimaris LAMA 639, in search for biotechnological relevant genes.</title>
        <authorList>
            <person name="Lima A.O.S."/>
            <person name="Staloch B.E.K."/>
            <person name="Freitas R.C."/>
            <person name="Niero H."/>
            <person name="Silva M.A.C."/>
        </authorList>
    </citation>
    <scope>NUCLEOTIDE SEQUENCE [LARGE SCALE GENOMIC DNA]</scope>
    <source>
        <strain evidence="7 8">LAMA 639</strain>
    </source>
</reference>
<dbReference type="GO" id="GO:0055085">
    <property type="term" value="P:transmembrane transport"/>
    <property type="evidence" value="ECO:0007669"/>
    <property type="project" value="InterPro"/>
</dbReference>
<dbReference type="SUPFAM" id="SSF56176">
    <property type="entry name" value="FAD-binding/transporter-associated domain-like"/>
    <property type="match status" value="1"/>
</dbReference>
<dbReference type="AlphaFoldDB" id="A0A6N7C178"/>
<protein>
    <submittedName>
        <fullName evidence="7">D-lactate dehydrogenase</fullName>
        <ecNumber evidence="7">1.1.1.28</ecNumber>
    </submittedName>
</protein>
<dbReference type="EC" id="1.1.1.28" evidence="7"/>
<dbReference type="Pfam" id="PF01565">
    <property type="entry name" value="FAD_binding_4"/>
    <property type="match status" value="1"/>
</dbReference>